<evidence type="ECO:0000259" key="14">
    <source>
        <dbReference type="Pfam" id="PF01447"/>
    </source>
</evidence>
<organism evidence="17 18">
    <name type="scientific">Halobacillus alkaliphilus</name>
    <dbReference type="NCBI Taxonomy" id="396056"/>
    <lineage>
        <taxon>Bacteria</taxon>
        <taxon>Bacillati</taxon>
        <taxon>Bacillota</taxon>
        <taxon>Bacilli</taxon>
        <taxon>Bacillales</taxon>
        <taxon>Bacillaceae</taxon>
        <taxon>Halobacillus</taxon>
    </lineage>
</organism>
<dbReference type="GO" id="GO:0005576">
    <property type="term" value="C:extracellular region"/>
    <property type="evidence" value="ECO:0007669"/>
    <property type="project" value="UniProtKB-SubCell"/>
</dbReference>
<keyword evidence="7 13" id="KW-0732">Signal</keyword>
<evidence type="ECO:0000256" key="3">
    <source>
        <dbReference type="ARBA" id="ARBA00009388"/>
    </source>
</evidence>
<evidence type="ECO:0000256" key="5">
    <source>
        <dbReference type="ARBA" id="ARBA00022670"/>
    </source>
</evidence>
<dbReference type="GO" id="GO:0006508">
    <property type="term" value="P:proteolysis"/>
    <property type="evidence" value="ECO:0007669"/>
    <property type="project" value="UniProtKB-KW"/>
</dbReference>
<gene>
    <name evidence="17" type="ORF">SAMN05216353_14112</name>
</gene>
<dbReference type="Gene3D" id="3.10.170.10">
    <property type="match status" value="1"/>
</dbReference>
<comment type="similarity">
    <text evidence="3 13">Belongs to the peptidase M4 family.</text>
</comment>
<dbReference type="Pfam" id="PF07504">
    <property type="entry name" value="FTP"/>
    <property type="match status" value="1"/>
</dbReference>
<keyword evidence="9 13" id="KW-0862">Zinc</keyword>
<keyword evidence="11 13" id="KW-0482">Metalloprotease</keyword>
<keyword evidence="10" id="KW-0106">Calcium</keyword>
<dbReference type="Gene3D" id="3.10.450.490">
    <property type="match status" value="1"/>
</dbReference>
<dbReference type="InterPro" id="IPR013856">
    <property type="entry name" value="Peptidase_M4_domain"/>
</dbReference>
<dbReference type="PRINTS" id="PR00730">
    <property type="entry name" value="THERMOLYSIN"/>
</dbReference>
<proteinExistence type="inferred from homology"/>
<dbReference type="InterPro" id="IPR027268">
    <property type="entry name" value="Peptidase_M4/M1_CTD_sf"/>
</dbReference>
<evidence type="ECO:0000256" key="7">
    <source>
        <dbReference type="ARBA" id="ARBA00022729"/>
    </source>
</evidence>
<evidence type="ECO:0000256" key="12">
    <source>
        <dbReference type="PIRSR" id="PIRSR623612-1"/>
    </source>
</evidence>
<keyword evidence="5 13" id="KW-0645">Protease</keyword>
<evidence type="ECO:0000259" key="16">
    <source>
        <dbReference type="Pfam" id="PF07504"/>
    </source>
</evidence>
<dbReference type="PANTHER" id="PTHR33794">
    <property type="entry name" value="BACILLOLYSIN"/>
    <property type="match status" value="1"/>
</dbReference>
<dbReference type="Pfam" id="PF01447">
    <property type="entry name" value="Peptidase_M4"/>
    <property type="match status" value="1"/>
</dbReference>
<dbReference type="OrthoDB" id="291295at2"/>
<dbReference type="Gene3D" id="1.10.390.10">
    <property type="entry name" value="Neutral Protease Domain 2"/>
    <property type="match status" value="1"/>
</dbReference>
<dbReference type="Proteomes" id="UP000198897">
    <property type="component" value="Unassembled WGS sequence"/>
</dbReference>
<evidence type="ECO:0000256" key="1">
    <source>
        <dbReference type="ARBA" id="ARBA00001947"/>
    </source>
</evidence>
<dbReference type="EMBL" id="FOOG01000041">
    <property type="protein sequence ID" value="SFG41537.1"/>
    <property type="molecule type" value="Genomic_DNA"/>
</dbReference>
<dbReference type="SUPFAM" id="SSF55486">
    <property type="entry name" value="Metalloproteases ('zincins'), catalytic domain"/>
    <property type="match status" value="1"/>
</dbReference>
<evidence type="ECO:0000256" key="4">
    <source>
        <dbReference type="ARBA" id="ARBA00022525"/>
    </source>
</evidence>
<feature type="active site" evidence="12">
    <location>
        <position position="403"/>
    </location>
</feature>
<dbReference type="InterPro" id="IPR023612">
    <property type="entry name" value="Peptidase_M4"/>
</dbReference>
<evidence type="ECO:0000259" key="15">
    <source>
        <dbReference type="Pfam" id="PF02868"/>
    </source>
</evidence>
<evidence type="ECO:0000256" key="11">
    <source>
        <dbReference type="ARBA" id="ARBA00023049"/>
    </source>
</evidence>
<dbReference type="EC" id="3.4.24.-" evidence="13"/>
<dbReference type="GO" id="GO:0004222">
    <property type="term" value="F:metalloendopeptidase activity"/>
    <property type="evidence" value="ECO:0007669"/>
    <property type="project" value="UniProtKB-UniRule"/>
</dbReference>
<dbReference type="AlphaFoldDB" id="A0A1I2RSE9"/>
<feature type="chain" id="PRO_5039741724" description="Neutral metalloproteinase" evidence="13">
    <location>
        <begin position="26"/>
        <end position="577"/>
    </location>
</feature>
<evidence type="ECO:0000256" key="10">
    <source>
        <dbReference type="ARBA" id="ARBA00022837"/>
    </source>
</evidence>
<name>A0A1I2RSE9_9BACI</name>
<dbReference type="RefSeq" id="WP_089753794.1">
    <property type="nucleotide sequence ID" value="NZ_FOOG01000041.1"/>
</dbReference>
<feature type="domain" description="FTP" evidence="16">
    <location>
        <begin position="84"/>
        <end position="131"/>
    </location>
</feature>
<comment type="subcellular location">
    <subcellularLocation>
        <location evidence="2 13">Secreted</location>
    </subcellularLocation>
</comment>
<feature type="active site" description="Proton donor" evidence="12">
    <location>
        <position position="492"/>
    </location>
</feature>
<comment type="function">
    <text evidence="13">Extracellular zinc metalloprotease.</text>
</comment>
<evidence type="ECO:0000256" key="13">
    <source>
        <dbReference type="RuleBase" id="RU366073"/>
    </source>
</evidence>
<feature type="signal peptide" evidence="13">
    <location>
        <begin position="1"/>
        <end position="25"/>
    </location>
</feature>
<evidence type="ECO:0000313" key="17">
    <source>
        <dbReference type="EMBL" id="SFG41537.1"/>
    </source>
</evidence>
<dbReference type="InterPro" id="IPR001570">
    <property type="entry name" value="Peptidase_M4_C_domain"/>
</dbReference>
<accession>A0A1I2RSE9</accession>
<dbReference type="InterPro" id="IPR011096">
    <property type="entry name" value="FTP_domain"/>
</dbReference>
<evidence type="ECO:0000256" key="9">
    <source>
        <dbReference type="ARBA" id="ARBA00022833"/>
    </source>
</evidence>
<protein>
    <recommendedName>
        <fullName evidence="13">Neutral metalloproteinase</fullName>
        <ecNumber evidence="13">3.4.24.-</ecNumber>
    </recommendedName>
</protein>
<evidence type="ECO:0000256" key="6">
    <source>
        <dbReference type="ARBA" id="ARBA00022723"/>
    </source>
</evidence>
<reference evidence="18" key="1">
    <citation type="submission" date="2016-10" db="EMBL/GenBank/DDBJ databases">
        <authorList>
            <person name="Varghese N."/>
            <person name="Submissions S."/>
        </authorList>
    </citation>
    <scope>NUCLEOTIDE SEQUENCE [LARGE SCALE GENOMIC DNA]</scope>
    <source>
        <strain evidence="18">FP5</strain>
    </source>
</reference>
<evidence type="ECO:0000256" key="2">
    <source>
        <dbReference type="ARBA" id="ARBA00004613"/>
    </source>
</evidence>
<keyword evidence="4 13" id="KW-0964">Secreted</keyword>
<evidence type="ECO:0000256" key="8">
    <source>
        <dbReference type="ARBA" id="ARBA00022801"/>
    </source>
</evidence>
<sequence>MKKNRKVFSAMALSVGLLASSGLGAVNVEATANVQAKVQESKQSMGNLTAPSESKASEIVKAAVKGQINSKLSNSQKNNESYVDYRVVEEAKDYNGQDLVKLQQTYKGYDVFGKVLVSQLDQGVIKNALGDVAKNLNGKKGLKEKQKISKKEAASYVSDTYGSDVELLSDTTVEKVVYVNEKDKASFGWKVDFSVAAPTFAEGFVILDTKKGDTLLHAVKEMDKALSDDAIQYAKGGNGGNGNGGGKSGSSATVVGPITGTGVDKNGNSRTFTASEMSDGTYELADYTRGQGILTYDAQYADLNREYRLYPGELLSSTSTAFSDDEGVSAHYLATSVYEYYLNEYNRNSFDNNGQQVKSVVHAWDSSSTNDPENWFNAASVNDGAMLIYGDPLAGAYDVAGHEFTHAITSSESDLVYSGESGALNESISDIFGVAIEKNVNNGSFNWTIGEQSGEVFRSMSDPSSIQFSSTLVYPDDYSDYQNLSYDNGGVHFNSSIINKAAYLLAAGGSHNGVSVQGIGEEKVFDLFYYANVDLLTADSTFEDLRNAVETVAVDLYGSSSSEFQAVTAAFDATLIP</sequence>
<evidence type="ECO:0000313" key="18">
    <source>
        <dbReference type="Proteomes" id="UP000198897"/>
    </source>
</evidence>
<dbReference type="PANTHER" id="PTHR33794:SF3">
    <property type="entry name" value="NEUTRAL PROTEASE B"/>
    <property type="match status" value="1"/>
</dbReference>
<feature type="domain" description="Peptidase M4" evidence="14">
    <location>
        <begin position="259"/>
        <end position="410"/>
    </location>
</feature>
<comment type="cofactor">
    <cofactor evidence="1 13">
        <name>Zn(2+)</name>
        <dbReference type="ChEBI" id="CHEBI:29105"/>
    </cofactor>
</comment>
<keyword evidence="8 13" id="KW-0378">Hydrolase</keyword>
<dbReference type="GO" id="GO:0046872">
    <property type="term" value="F:metal ion binding"/>
    <property type="evidence" value="ECO:0007669"/>
    <property type="project" value="UniProtKB-UniRule"/>
</dbReference>
<keyword evidence="18" id="KW-1185">Reference proteome</keyword>
<dbReference type="CDD" id="cd09597">
    <property type="entry name" value="M4_TLP"/>
    <property type="match status" value="1"/>
</dbReference>
<dbReference type="InterPro" id="IPR050728">
    <property type="entry name" value="Zinc_Metalloprotease_M4"/>
</dbReference>
<keyword evidence="6" id="KW-0479">Metal-binding</keyword>
<feature type="domain" description="Peptidase M4 C-terminal" evidence="15">
    <location>
        <begin position="413"/>
        <end position="574"/>
    </location>
</feature>
<dbReference type="Pfam" id="PF02868">
    <property type="entry name" value="Peptidase_M4_C"/>
    <property type="match status" value="1"/>
</dbReference>